<keyword evidence="1" id="KW-0472">Membrane</keyword>
<dbReference type="RefSeq" id="WP_072764813.1">
    <property type="nucleotide sequence ID" value="NZ_FQYX01000017.1"/>
</dbReference>
<dbReference type="Proteomes" id="UP000184231">
    <property type="component" value="Unassembled WGS sequence"/>
</dbReference>
<organism evidence="2 3">
    <name type="scientific">Arenibacter nanhaiticus</name>
    <dbReference type="NCBI Taxonomy" id="558155"/>
    <lineage>
        <taxon>Bacteria</taxon>
        <taxon>Pseudomonadati</taxon>
        <taxon>Bacteroidota</taxon>
        <taxon>Flavobacteriia</taxon>
        <taxon>Flavobacteriales</taxon>
        <taxon>Flavobacteriaceae</taxon>
        <taxon>Arenibacter</taxon>
    </lineage>
</organism>
<dbReference type="AlphaFoldDB" id="A0A1M6IBB8"/>
<dbReference type="STRING" id="558155.SAMN04487911_11711"/>
<proteinExistence type="predicted"/>
<protein>
    <submittedName>
        <fullName evidence="2">Uncharacterized protein</fullName>
    </submittedName>
</protein>
<dbReference type="OrthoDB" id="582675at2"/>
<accession>A0A1M6IBB8</accession>
<evidence type="ECO:0000313" key="3">
    <source>
        <dbReference type="Proteomes" id="UP000184231"/>
    </source>
</evidence>
<sequence>MRLFTETQRFNQWWVLLLLWATVGFLLYAFFQWFVMGTAVGNVASNDTTGQLILVITLVFTLVLLIVVQLKTEIDELGIHFQFRPFHFRKKTILWEEMESCSVRKYNPIMEYGGWGYRISLKHGKAYNVRGNIGIQIIHKSGKKILLGTQKEAEIQEIISQCIKKYKNT</sequence>
<keyword evidence="1" id="KW-0812">Transmembrane</keyword>
<feature type="transmembrane region" description="Helical" evidence="1">
    <location>
        <begin position="12"/>
        <end position="31"/>
    </location>
</feature>
<name>A0A1M6IBB8_9FLAO</name>
<evidence type="ECO:0000256" key="1">
    <source>
        <dbReference type="SAM" id="Phobius"/>
    </source>
</evidence>
<gene>
    <name evidence="2" type="ORF">SAMN04487911_11711</name>
</gene>
<keyword evidence="3" id="KW-1185">Reference proteome</keyword>
<evidence type="ECO:0000313" key="2">
    <source>
        <dbReference type="EMBL" id="SHJ31708.1"/>
    </source>
</evidence>
<keyword evidence="1" id="KW-1133">Transmembrane helix</keyword>
<feature type="transmembrane region" description="Helical" evidence="1">
    <location>
        <begin position="51"/>
        <end position="70"/>
    </location>
</feature>
<dbReference type="EMBL" id="FQYX01000017">
    <property type="protein sequence ID" value="SHJ31708.1"/>
    <property type="molecule type" value="Genomic_DNA"/>
</dbReference>
<reference evidence="3" key="1">
    <citation type="submission" date="2016-11" db="EMBL/GenBank/DDBJ databases">
        <authorList>
            <person name="Varghese N."/>
            <person name="Submissions S."/>
        </authorList>
    </citation>
    <scope>NUCLEOTIDE SEQUENCE [LARGE SCALE GENOMIC DNA]</scope>
    <source>
        <strain evidence="3">CGMCC 1.8863</strain>
    </source>
</reference>